<dbReference type="GO" id="GO:0031625">
    <property type="term" value="F:ubiquitin protein ligase binding"/>
    <property type="evidence" value="ECO:0007669"/>
    <property type="project" value="TreeGrafter"/>
</dbReference>
<dbReference type="InterPro" id="IPR011021">
    <property type="entry name" value="Arrestin-like_N"/>
</dbReference>
<organism evidence="3 4">
    <name type="scientific">Basidiobolus meristosporus CBS 931.73</name>
    <dbReference type="NCBI Taxonomy" id="1314790"/>
    <lineage>
        <taxon>Eukaryota</taxon>
        <taxon>Fungi</taxon>
        <taxon>Fungi incertae sedis</taxon>
        <taxon>Zoopagomycota</taxon>
        <taxon>Entomophthoromycotina</taxon>
        <taxon>Basidiobolomycetes</taxon>
        <taxon>Basidiobolales</taxon>
        <taxon>Basidiobolaceae</taxon>
        <taxon>Basidiobolus</taxon>
    </lineage>
</organism>
<feature type="domain" description="Arrestin-like N-terminal" evidence="1">
    <location>
        <begin position="8"/>
        <end position="110"/>
    </location>
</feature>
<dbReference type="GO" id="GO:0005829">
    <property type="term" value="C:cytosol"/>
    <property type="evidence" value="ECO:0007669"/>
    <property type="project" value="TreeGrafter"/>
</dbReference>
<dbReference type="GO" id="GO:0070086">
    <property type="term" value="P:ubiquitin-dependent endocytosis"/>
    <property type="evidence" value="ECO:0007669"/>
    <property type="project" value="TreeGrafter"/>
</dbReference>
<dbReference type="Proteomes" id="UP000193498">
    <property type="component" value="Unassembled WGS sequence"/>
</dbReference>
<dbReference type="InParanoid" id="A0A1Y1XY83"/>
<dbReference type="AlphaFoldDB" id="A0A1Y1XY83"/>
<accession>A0A1Y1XY83</accession>
<dbReference type="PANTHER" id="PTHR11188">
    <property type="entry name" value="ARRESTIN DOMAIN CONTAINING PROTEIN"/>
    <property type="match status" value="1"/>
</dbReference>
<evidence type="ECO:0000313" key="3">
    <source>
        <dbReference type="EMBL" id="ORX90717.1"/>
    </source>
</evidence>
<dbReference type="Pfam" id="PF02752">
    <property type="entry name" value="Arrestin_C"/>
    <property type="match status" value="1"/>
</dbReference>
<keyword evidence="4" id="KW-1185">Reference proteome</keyword>
<feature type="domain" description="Arrestin C-terminal-like" evidence="2">
    <location>
        <begin position="148"/>
        <end position="276"/>
    </location>
</feature>
<dbReference type="SUPFAM" id="SSF81296">
    <property type="entry name" value="E set domains"/>
    <property type="match status" value="2"/>
</dbReference>
<name>A0A1Y1XY83_9FUNG</name>
<evidence type="ECO:0008006" key="5">
    <source>
        <dbReference type="Google" id="ProtNLM"/>
    </source>
</evidence>
<dbReference type="InterPro" id="IPR050357">
    <property type="entry name" value="Arrestin_domain-protein"/>
</dbReference>
<protein>
    <recommendedName>
        <fullName evidence="5">Arrestin C-terminal-like domain-containing protein</fullName>
    </recommendedName>
</protein>
<dbReference type="InterPro" id="IPR014756">
    <property type="entry name" value="Ig_E-set"/>
</dbReference>
<dbReference type="InterPro" id="IPR014752">
    <property type="entry name" value="Arrestin-like_C"/>
</dbReference>
<reference evidence="3 4" key="1">
    <citation type="submission" date="2016-07" db="EMBL/GenBank/DDBJ databases">
        <title>Pervasive Adenine N6-methylation of Active Genes in Fungi.</title>
        <authorList>
            <consortium name="DOE Joint Genome Institute"/>
            <person name="Mondo S.J."/>
            <person name="Dannebaum R.O."/>
            <person name="Kuo R.C."/>
            <person name="Labutti K."/>
            <person name="Haridas S."/>
            <person name="Kuo A."/>
            <person name="Salamov A."/>
            <person name="Ahrendt S.R."/>
            <person name="Lipzen A."/>
            <person name="Sullivan W."/>
            <person name="Andreopoulos W.B."/>
            <person name="Clum A."/>
            <person name="Lindquist E."/>
            <person name="Daum C."/>
            <person name="Ramamoorthy G.K."/>
            <person name="Gryganskyi A."/>
            <person name="Culley D."/>
            <person name="Magnuson J.K."/>
            <person name="James T.Y."/>
            <person name="O'Malley M.A."/>
            <person name="Stajich J.E."/>
            <person name="Spatafora J.W."/>
            <person name="Visel A."/>
            <person name="Grigoriev I.V."/>
        </authorList>
    </citation>
    <scope>NUCLEOTIDE SEQUENCE [LARGE SCALE GENOMIC DNA]</scope>
    <source>
        <strain evidence="3 4">CBS 931.73</strain>
    </source>
</reference>
<dbReference type="Pfam" id="PF00339">
    <property type="entry name" value="Arrestin_N"/>
    <property type="match status" value="1"/>
</dbReference>
<sequence length="324" mass="36491">MHGSSEDSTGCVLRGTVVLNLKKPLKVRSIGLRLKGAVNFKLASDLCRKKETIIKYKWSILKPSDHIYTLGCKSHLFDFEIPLGGDLPESVKTTHGSISYKLTAWVERPGFNHDIKTSIPIMIQRLLSPLSCSYQDPPTTSISGVWASRFFYEADIPNYLYSPGESIPVVFKFDSLDTFVQVEKVILDVVEYTVYKRAIENPFVQNTQYCNTIQEFAEPMGTSWSTSFKLPLPQTIQLDCETKYIEVNHILLARLFLSTAEGCTVESFQLHFPIMIRPNGETQTLTDVPPPDYSHFAPPIYDGANCAPTLAPMHQASQYEICSY</sequence>
<evidence type="ECO:0000313" key="4">
    <source>
        <dbReference type="Proteomes" id="UP000193498"/>
    </source>
</evidence>
<comment type="caution">
    <text evidence="3">The sequence shown here is derived from an EMBL/GenBank/DDBJ whole genome shotgun (WGS) entry which is preliminary data.</text>
</comment>
<dbReference type="InterPro" id="IPR011022">
    <property type="entry name" value="Arrestin_C-like"/>
</dbReference>
<dbReference type="STRING" id="1314790.A0A1Y1XY83"/>
<evidence type="ECO:0000259" key="1">
    <source>
        <dbReference type="Pfam" id="PF00339"/>
    </source>
</evidence>
<dbReference type="GO" id="GO:0005886">
    <property type="term" value="C:plasma membrane"/>
    <property type="evidence" value="ECO:0007669"/>
    <property type="project" value="TreeGrafter"/>
</dbReference>
<dbReference type="OrthoDB" id="2333384at2759"/>
<dbReference type="PANTHER" id="PTHR11188:SF17">
    <property type="entry name" value="FI21816P1"/>
    <property type="match status" value="1"/>
</dbReference>
<evidence type="ECO:0000259" key="2">
    <source>
        <dbReference type="Pfam" id="PF02752"/>
    </source>
</evidence>
<dbReference type="EMBL" id="MCFE01000363">
    <property type="protein sequence ID" value="ORX90717.1"/>
    <property type="molecule type" value="Genomic_DNA"/>
</dbReference>
<proteinExistence type="predicted"/>
<dbReference type="Gene3D" id="2.60.40.640">
    <property type="match status" value="1"/>
</dbReference>
<dbReference type="GO" id="GO:0030674">
    <property type="term" value="F:protein-macromolecule adaptor activity"/>
    <property type="evidence" value="ECO:0007669"/>
    <property type="project" value="TreeGrafter"/>
</dbReference>
<gene>
    <name evidence="3" type="ORF">K493DRAFT_317765</name>
</gene>